<evidence type="ECO:0000256" key="1">
    <source>
        <dbReference type="ARBA" id="ARBA00022692"/>
    </source>
</evidence>
<evidence type="ECO:0000313" key="5">
    <source>
        <dbReference type="EMBL" id="OBT95762.2"/>
    </source>
</evidence>
<dbReference type="GeneID" id="28839930"/>
<dbReference type="GO" id="GO:0016020">
    <property type="term" value="C:membrane"/>
    <property type="evidence" value="ECO:0007669"/>
    <property type="project" value="UniProtKB-SubCell"/>
</dbReference>
<dbReference type="Proteomes" id="UP000091956">
    <property type="component" value="Unassembled WGS sequence"/>
</dbReference>
<protein>
    <recommendedName>
        <fullName evidence="4">Copper transport protein</fullName>
    </recommendedName>
</protein>
<keyword evidence="4" id="KW-0813">Transport</keyword>
<keyword evidence="3 4" id="KW-0472">Membrane</keyword>
<dbReference type="PANTHER" id="PTHR12483:SF115">
    <property type="entry name" value="COPPER TRANSPORT PROTEIN"/>
    <property type="match status" value="1"/>
</dbReference>
<gene>
    <name evidence="5" type="ORF">VE01_06544</name>
</gene>
<dbReference type="RefSeq" id="XP_059319628.1">
    <property type="nucleotide sequence ID" value="XM_059463808.1"/>
</dbReference>
<keyword evidence="4" id="KW-0406">Ion transport</keyword>
<dbReference type="GO" id="GO:0005375">
    <property type="term" value="F:copper ion transmembrane transporter activity"/>
    <property type="evidence" value="ECO:0007669"/>
    <property type="project" value="UniProtKB-UniRule"/>
</dbReference>
<feature type="transmembrane region" description="Helical" evidence="4">
    <location>
        <begin position="39"/>
        <end position="59"/>
    </location>
</feature>
<proteinExistence type="inferred from homology"/>
<sequence length="150" mass="16572">MSHTMGHGDHDASAARCNMNMLFTWSTQDLCIIFRSWHITGPITLTISLLAIVALVAGFEALRATTARYDAALLKRRDELPRQQQTSRDVRRAKVARSALYGLQTFYAFMIMLLFMTYNGQVMIAVGIGAFVGHLAFGGATTATRETACH</sequence>
<keyword evidence="4" id="KW-0187">Copper transport</keyword>
<name>A0A1B8GIT0_9PEZI</name>
<dbReference type="STRING" id="342668.A0A1B8GIT0"/>
<keyword evidence="6" id="KW-1185">Reference proteome</keyword>
<reference evidence="6" key="2">
    <citation type="journal article" date="2018" name="Nat. Commun.">
        <title>Extreme sensitivity to ultraviolet light in the fungal pathogen causing white-nose syndrome of bats.</title>
        <authorList>
            <person name="Palmer J.M."/>
            <person name="Drees K.P."/>
            <person name="Foster J.T."/>
            <person name="Lindner D.L."/>
        </authorList>
    </citation>
    <scope>NUCLEOTIDE SEQUENCE [LARGE SCALE GENOMIC DNA]</scope>
    <source>
        <strain evidence="6">UAMH 10579</strain>
    </source>
</reference>
<evidence type="ECO:0000313" key="6">
    <source>
        <dbReference type="Proteomes" id="UP000091956"/>
    </source>
</evidence>
<feature type="transmembrane region" description="Helical" evidence="4">
    <location>
        <begin position="122"/>
        <end position="143"/>
    </location>
</feature>
<keyword evidence="4" id="KW-0186">Copper</keyword>
<evidence type="ECO:0000256" key="3">
    <source>
        <dbReference type="ARBA" id="ARBA00023136"/>
    </source>
</evidence>
<comment type="subcellular location">
    <subcellularLocation>
        <location evidence="4">Membrane</location>
        <topology evidence="4">Multi-pass membrane protein</topology>
    </subcellularLocation>
</comment>
<evidence type="ECO:0000256" key="4">
    <source>
        <dbReference type="RuleBase" id="RU367022"/>
    </source>
</evidence>
<accession>A0A1B8GIT0</accession>
<keyword evidence="2 4" id="KW-1133">Transmembrane helix</keyword>
<dbReference type="EMBL" id="KV460233">
    <property type="protein sequence ID" value="OBT95762.2"/>
    <property type="molecule type" value="Genomic_DNA"/>
</dbReference>
<dbReference type="PANTHER" id="PTHR12483">
    <property type="entry name" value="SOLUTE CARRIER FAMILY 31 COPPER TRANSPORTERS"/>
    <property type="match status" value="1"/>
</dbReference>
<evidence type="ECO:0000256" key="2">
    <source>
        <dbReference type="ARBA" id="ARBA00022989"/>
    </source>
</evidence>
<dbReference type="AlphaFoldDB" id="A0A1B8GIT0"/>
<feature type="transmembrane region" description="Helical" evidence="4">
    <location>
        <begin position="98"/>
        <end position="116"/>
    </location>
</feature>
<dbReference type="Pfam" id="PF04145">
    <property type="entry name" value="Ctr"/>
    <property type="match status" value="1"/>
</dbReference>
<dbReference type="InterPro" id="IPR007274">
    <property type="entry name" value="Cop_transporter"/>
</dbReference>
<reference evidence="5 6" key="1">
    <citation type="submission" date="2016-03" db="EMBL/GenBank/DDBJ databases">
        <title>Comparative genomics of Pseudogymnoascus destructans, the fungus causing white-nose syndrome of bats.</title>
        <authorList>
            <person name="Palmer J.M."/>
            <person name="Drees K.P."/>
            <person name="Foster J.T."/>
            <person name="Lindner D.L."/>
        </authorList>
    </citation>
    <scope>NUCLEOTIDE SEQUENCE [LARGE SCALE GENOMIC DNA]</scope>
    <source>
        <strain evidence="5 6">UAMH 10579</strain>
    </source>
</reference>
<comment type="similarity">
    <text evidence="4">Belongs to the copper transporter (Ctr) (TC 1.A.56) family. SLC31A subfamily.</text>
</comment>
<organism evidence="5 6">
    <name type="scientific">Pseudogymnoascus verrucosus</name>
    <dbReference type="NCBI Taxonomy" id="342668"/>
    <lineage>
        <taxon>Eukaryota</taxon>
        <taxon>Fungi</taxon>
        <taxon>Dikarya</taxon>
        <taxon>Ascomycota</taxon>
        <taxon>Pezizomycotina</taxon>
        <taxon>Leotiomycetes</taxon>
        <taxon>Thelebolales</taxon>
        <taxon>Thelebolaceae</taxon>
        <taxon>Pseudogymnoascus</taxon>
    </lineage>
</organism>
<keyword evidence="1 4" id="KW-0812">Transmembrane</keyword>